<proteinExistence type="inferred from homology"/>
<feature type="region of interest" description="Disordered" evidence="7">
    <location>
        <begin position="91"/>
        <end position="163"/>
    </location>
</feature>
<reference evidence="10 11" key="1">
    <citation type="submission" date="2019-03" db="EMBL/GenBank/DDBJ databases">
        <authorList>
            <person name="Gaulin E."/>
            <person name="Dumas B."/>
        </authorList>
    </citation>
    <scope>NUCLEOTIDE SEQUENCE [LARGE SCALE GENOMIC DNA]</scope>
    <source>
        <strain evidence="10">CBS 568.67</strain>
    </source>
</reference>
<dbReference type="Pfam" id="PF12765">
    <property type="entry name" value="Cohesin_HEAT"/>
    <property type="match status" value="1"/>
</dbReference>
<evidence type="ECO:0000256" key="4">
    <source>
        <dbReference type="ARBA" id="ARBA00023242"/>
    </source>
</evidence>
<dbReference type="GO" id="GO:0061775">
    <property type="term" value="F:cohesin loader activity"/>
    <property type="evidence" value="ECO:0007669"/>
    <property type="project" value="InterPro"/>
</dbReference>
<feature type="compositionally biased region" description="Acidic residues" evidence="7">
    <location>
        <begin position="1537"/>
        <end position="1550"/>
    </location>
</feature>
<accession>A0A485K4A2</accession>
<organism evidence="10 11">
    <name type="scientific">Aphanomyces stellatus</name>
    <dbReference type="NCBI Taxonomy" id="120398"/>
    <lineage>
        <taxon>Eukaryota</taxon>
        <taxon>Sar</taxon>
        <taxon>Stramenopiles</taxon>
        <taxon>Oomycota</taxon>
        <taxon>Saprolegniomycetes</taxon>
        <taxon>Saprolegniales</taxon>
        <taxon>Verrucalvaceae</taxon>
        <taxon>Aphanomyces</taxon>
    </lineage>
</organism>
<dbReference type="EMBL" id="CAADRA010000002">
    <property type="protein sequence ID" value="VFT77291.1"/>
    <property type="molecule type" value="Genomic_DNA"/>
</dbReference>
<keyword evidence="5 6" id="KW-0131">Cell cycle</keyword>
<feature type="domain" description="Sister chromatid cohesion C-terminal" evidence="8">
    <location>
        <begin position="1200"/>
        <end position="1386"/>
    </location>
</feature>
<dbReference type="GO" id="GO:0003682">
    <property type="term" value="F:chromatin binding"/>
    <property type="evidence" value="ECO:0007669"/>
    <property type="project" value="TreeGrafter"/>
</dbReference>
<dbReference type="GO" id="GO:0090694">
    <property type="term" value="C:Scc2-Scc4 cohesin loading complex"/>
    <property type="evidence" value="ECO:0007669"/>
    <property type="project" value="TreeGrafter"/>
</dbReference>
<dbReference type="InterPro" id="IPR033031">
    <property type="entry name" value="Scc2/Nipped-B"/>
</dbReference>
<dbReference type="SUPFAM" id="SSF48371">
    <property type="entry name" value="ARM repeat"/>
    <property type="match status" value="2"/>
</dbReference>
<dbReference type="PANTHER" id="PTHR21704">
    <property type="entry name" value="NIPPED-B-LIKE PROTEIN DELANGIN SCC2-RELATED"/>
    <property type="match status" value="1"/>
</dbReference>
<evidence type="ECO:0000256" key="6">
    <source>
        <dbReference type="RuleBase" id="RU364107"/>
    </source>
</evidence>
<feature type="compositionally biased region" description="Basic residues" evidence="7">
    <location>
        <begin position="1519"/>
        <end position="1533"/>
    </location>
</feature>
<evidence type="ECO:0000313" key="10">
    <source>
        <dbReference type="EMBL" id="VFT77291.1"/>
    </source>
</evidence>
<sequence>MMNRALPLFVPLREGEDESTSIWSLPPAPIVYAPMPPIDPSCLNMAALNTLLTSVPVSLLPDHDPPSFEKDNASPLLRAVVAQVPALSPNIVRKAQPAAPQTKQSNHKDAGHEEPASSTEKKKRSDERERLKDKRLSRIRVIEIEDDEDAPGTPTAGDTEESKKKLLVRKYQDELHGLVSQLSTSPDVPRATKKIMQTIKLIHKANKKLVSKLSFELLSDLMTLLDTKVSEALAIDLFAVAYADGGDADWEGSGIDTSKLQDVICAMDAASCMLYIMTSPNIDRRLLSEETIDHCIRLLKHVLQRLLFPSLDTVSLTQLVQEENGKVHPKYHGALKKKIEKVGLVHVASSFMETVEELVAGLKLQDSWILSLSNVLMSTLSLEGNTSSQSNIALLQVRASLMFRGIFLHYPAHRSLLLDDIFSVLLKLPTNKRNLRTYKLSNVDGHVQMVSMLLVTLAQACIGVSLDSVRDTSRSIVHSFMQRCMKKEEENDYRQVFENFVDDLLAMLLSPEWPAVELILEAMTAGLTNLMSQQKTSKLESQSSLLALNLLGKICATIRQISCDAKSQPIDEIEQPPALVELRDHAKTLLASKNVEMSKSNLVECMVLMYLGQHGTHVSEDAVPFYRAQCSFSDEFISLKSDIALSGDVARMLMTNLASHRKLCLCFDQMLMAIMAFLTRGQPTFRARVLKAVALIVDSDPLLMADDHLHKAITLCFSDEATSVRQAAVDLVGKHIGLEPSLFPRYYAMLADRLRDKGISVRKSVLKIFRTFLQLTPIEPEVAEWISRTLRALVERIGVPSEEESVKETVLTTVQDIWFGAPPPPPRRGSGSNTEAIVTPSSLKKKSSSNHKILTIIDVVHHVNNSEWIINLISRLMKKNISQIETACATMVSELMELLLQLEEGNTLPILSFKDPEAQRVATVKTLHVMCEASPELVKPYFDTLTVYLKQDNSLTKATQMQILAMAAGMISLVLPFMDKPMEKWMTKLEGDLKILVAGAPPQVVKPAVECLAVMTKSMGRPPKELLKILESMYKFLVKTETLVNLNKPISGMPDFLRSLFVVGLVAGSLEWDSLTDVTSDVFPPQKLVEMVYDVYARYTQVEFTNTNFTPALRVKTVQGLGYLLQRNPRMLLKSHEDNTLKTAILHNDPNVRTQILASLTELLQVEEARLEKLHQTQVAKQSKDHVQGDQEGDASLIGGVMQAQLENILKVAIQKEAPIRTQAMSCIGMLLTQGLVAPMKCIPTLVALETDKISSVRDTSYLHLVAINGKFPNMVTAPAVQGIYSSYQFQIRAFGKATICDAENVCYLGRMYRACIQGSRPQRNSFFTQLINLFRERGPIFTALLEKRLQPRAALGYLAYVSQILSALPYDVEDEPLYIVYTINREVSLNLGSVQDKMKMILGNESTFENMPVTEPIKPELEQVGYAAYALALLVRLKLALKESYQLENEKCQTFQTTTSTKANEVPVSRTKEIHPLDVQDMLVEEHMQNGWMHLTWLGDAAKEDQAQLDFDWENPNMKKKPKQKRGRKRKKKDDNDDGGDDEPADNMF</sequence>
<dbReference type="OrthoDB" id="418242at2759"/>
<dbReference type="Proteomes" id="UP000332933">
    <property type="component" value="Unassembled WGS sequence"/>
</dbReference>
<keyword evidence="3 6" id="KW-0677">Repeat</keyword>
<feature type="region of interest" description="Disordered" evidence="7">
    <location>
        <begin position="820"/>
        <end position="843"/>
    </location>
</feature>
<gene>
    <name evidence="10" type="primary">Aste57867_65</name>
    <name evidence="9" type="ORF">As57867_000065</name>
    <name evidence="10" type="ORF">ASTE57867_65</name>
</gene>
<dbReference type="Gene3D" id="1.25.10.10">
    <property type="entry name" value="Leucine-rich Repeat Variant"/>
    <property type="match status" value="1"/>
</dbReference>
<dbReference type="InterPro" id="IPR016024">
    <property type="entry name" value="ARM-type_fold"/>
</dbReference>
<feature type="region of interest" description="Disordered" evidence="7">
    <location>
        <begin position="1509"/>
        <end position="1550"/>
    </location>
</feature>
<keyword evidence="4 6" id="KW-0539">Nucleus</keyword>
<evidence type="ECO:0000256" key="3">
    <source>
        <dbReference type="ARBA" id="ARBA00022737"/>
    </source>
</evidence>
<dbReference type="InterPro" id="IPR026003">
    <property type="entry name" value="Cohesin_HEAT"/>
</dbReference>
<evidence type="ECO:0000256" key="5">
    <source>
        <dbReference type="ARBA" id="ARBA00023306"/>
    </source>
</evidence>
<dbReference type="Pfam" id="PF12830">
    <property type="entry name" value="Nipped-B_C"/>
    <property type="match status" value="1"/>
</dbReference>
<dbReference type="GO" id="GO:1990414">
    <property type="term" value="P:replication-born double-strand break repair via sister chromatid exchange"/>
    <property type="evidence" value="ECO:0007669"/>
    <property type="project" value="TreeGrafter"/>
</dbReference>
<keyword evidence="11" id="KW-1185">Reference proteome</keyword>
<protein>
    <recommendedName>
        <fullName evidence="6">Sister chromatid cohesion protein</fullName>
    </recommendedName>
</protein>
<dbReference type="InterPro" id="IPR011989">
    <property type="entry name" value="ARM-like"/>
</dbReference>
<name>A0A485K4A2_9STRA</name>
<comment type="similarity">
    <text evidence="2 6">Belongs to the SCC2/Nipped-B family.</text>
</comment>
<dbReference type="PANTHER" id="PTHR21704:SF18">
    <property type="entry name" value="NIPPED-B-LIKE PROTEIN"/>
    <property type="match status" value="1"/>
</dbReference>
<dbReference type="GO" id="GO:0140588">
    <property type="term" value="P:chromatin looping"/>
    <property type="evidence" value="ECO:0007669"/>
    <property type="project" value="InterPro"/>
</dbReference>
<reference evidence="9" key="2">
    <citation type="submission" date="2019-06" db="EMBL/GenBank/DDBJ databases">
        <title>Genomics analysis of Aphanomyces spp. identifies a new class of oomycete effector associated with host adaptation.</title>
        <authorList>
            <person name="Gaulin E."/>
        </authorList>
    </citation>
    <scope>NUCLEOTIDE SEQUENCE</scope>
    <source>
        <strain evidence="9">CBS 578.67</strain>
    </source>
</reference>
<evidence type="ECO:0000313" key="11">
    <source>
        <dbReference type="Proteomes" id="UP000332933"/>
    </source>
</evidence>
<dbReference type="GO" id="GO:0071169">
    <property type="term" value="P:establishment of protein localization to chromatin"/>
    <property type="evidence" value="ECO:0007669"/>
    <property type="project" value="TreeGrafter"/>
</dbReference>
<dbReference type="EMBL" id="VJMH01000002">
    <property type="protein sequence ID" value="KAF0720786.1"/>
    <property type="molecule type" value="Genomic_DNA"/>
</dbReference>
<dbReference type="GO" id="GO:0010468">
    <property type="term" value="P:regulation of gene expression"/>
    <property type="evidence" value="ECO:0007669"/>
    <property type="project" value="InterPro"/>
</dbReference>
<evidence type="ECO:0000313" key="9">
    <source>
        <dbReference type="EMBL" id="KAF0720786.1"/>
    </source>
</evidence>
<feature type="compositionally biased region" description="Basic and acidic residues" evidence="7">
    <location>
        <begin position="106"/>
        <end position="143"/>
    </location>
</feature>
<evidence type="ECO:0000259" key="8">
    <source>
        <dbReference type="Pfam" id="PF12830"/>
    </source>
</evidence>
<comment type="subcellular location">
    <subcellularLocation>
        <location evidence="1 6">Nucleus</location>
    </subcellularLocation>
</comment>
<dbReference type="CDD" id="cd23958">
    <property type="entry name" value="SCC2"/>
    <property type="match status" value="1"/>
</dbReference>
<evidence type="ECO:0000256" key="1">
    <source>
        <dbReference type="ARBA" id="ARBA00004123"/>
    </source>
</evidence>
<evidence type="ECO:0000256" key="2">
    <source>
        <dbReference type="ARBA" id="ARBA00009252"/>
    </source>
</evidence>
<dbReference type="GO" id="GO:0034087">
    <property type="term" value="P:establishment of mitotic sister chromatid cohesion"/>
    <property type="evidence" value="ECO:0007669"/>
    <property type="project" value="TreeGrafter"/>
</dbReference>
<evidence type="ECO:0000256" key="7">
    <source>
        <dbReference type="SAM" id="MobiDB-lite"/>
    </source>
</evidence>
<dbReference type="InterPro" id="IPR024986">
    <property type="entry name" value="Nipped-B_C"/>
</dbReference>